<protein>
    <submittedName>
        <fullName evidence="5">ATP-binding cassette domain-containing protein</fullName>
    </submittedName>
</protein>
<feature type="domain" description="ABC transporter" evidence="4">
    <location>
        <begin position="8"/>
        <end position="246"/>
    </location>
</feature>
<dbReference type="PANTHER" id="PTHR43023">
    <property type="entry name" value="PROTEIN TRIGALACTOSYLDIACYLGLYCEROL 3, CHLOROPLASTIC"/>
    <property type="match status" value="1"/>
</dbReference>
<dbReference type="PANTHER" id="PTHR43023:SF3">
    <property type="entry name" value="PROTEIN TRIGALACTOSYLDIACYLGLYCEROL 3, CHLOROPLASTIC"/>
    <property type="match status" value="1"/>
</dbReference>
<keyword evidence="1" id="KW-0813">Transport</keyword>
<dbReference type="SMART" id="SM00382">
    <property type="entry name" value="AAA"/>
    <property type="match status" value="1"/>
</dbReference>
<evidence type="ECO:0000313" key="5">
    <source>
        <dbReference type="EMBL" id="HGB14428.1"/>
    </source>
</evidence>
<dbReference type="SUPFAM" id="SSF52540">
    <property type="entry name" value="P-loop containing nucleoside triphosphate hydrolases"/>
    <property type="match status" value="1"/>
</dbReference>
<dbReference type="PROSITE" id="PS50893">
    <property type="entry name" value="ABC_TRANSPORTER_2"/>
    <property type="match status" value="1"/>
</dbReference>
<dbReference type="PROSITE" id="PS00211">
    <property type="entry name" value="ABC_TRANSPORTER_1"/>
    <property type="match status" value="1"/>
</dbReference>
<evidence type="ECO:0000259" key="4">
    <source>
        <dbReference type="PROSITE" id="PS50893"/>
    </source>
</evidence>
<proteinExistence type="predicted"/>
<dbReference type="EMBL" id="DTHB01000029">
    <property type="protein sequence ID" value="HGB14428.1"/>
    <property type="molecule type" value="Genomic_DNA"/>
</dbReference>
<dbReference type="InterPro" id="IPR003593">
    <property type="entry name" value="AAA+_ATPase"/>
</dbReference>
<keyword evidence="3 5" id="KW-0067">ATP-binding</keyword>
<organism evidence="5">
    <name type="scientific">Desulfobacca acetoxidans</name>
    <dbReference type="NCBI Taxonomy" id="60893"/>
    <lineage>
        <taxon>Bacteria</taxon>
        <taxon>Pseudomonadati</taxon>
        <taxon>Thermodesulfobacteriota</taxon>
        <taxon>Desulfobaccia</taxon>
        <taxon>Desulfobaccales</taxon>
        <taxon>Desulfobaccaceae</taxon>
        <taxon>Desulfobacca</taxon>
    </lineage>
</organism>
<dbReference type="InterPro" id="IPR027417">
    <property type="entry name" value="P-loop_NTPase"/>
</dbReference>
<dbReference type="AlphaFoldDB" id="A0A7C3WH73"/>
<sequence>MADRTPVIVVEDLTARFDDRIIFEHVSFEVYRGEILVILGGSGCGKSTLLKHMIGLYKPYTGRVLINGVDVNTRNEAELQRLRRDIGVTFQGGALFGSMTVAENIALPLKEYTDLAPADIDLIVKMKLGLVNLAGFENHLPEELSGGMIKRVGLARALALEPTVVFFDEPSAGLDPVTQVELDLLILNINAGMGTTMVVVTHELQSIFTIAHRVVMLDKEARSVIAMGDPRHLKEHATDPRVLAFFRRQPLSQWQKES</sequence>
<evidence type="ECO:0000256" key="1">
    <source>
        <dbReference type="ARBA" id="ARBA00022448"/>
    </source>
</evidence>
<dbReference type="GO" id="GO:0005524">
    <property type="term" value="F:ATP binding"/>
    <property type="evidence" value="ECO:0007669"/>
    <property type="project" value="UniProtKB-KW"/>
</dbReference>
<dbReference type="InterPro" id="IPR003439">
    <property type="entry name" value="ABC_transporter-like_ATP-bd"/>
</dbReference>
<accession>A0A7C3WH73</accession>
<comment type="caution">
    <text evidence="5">The sequence shown here is derived from an EMBL/GenBank/DDBJ whole genome shotgun (WGS) entry which is preliminary data.</text>
</comment>
<name>A0A7C3WH73_9BACT</name>
<dbReference type="Pfam" id="PF00005">
    <property type="entry name" value="ABC_tran"/>
    <property type="match status" value="1"/>
</dbReference>
<keyword evidence="2" id="KW-0547">Nucleotide-binding</keyword>
<gene>
    <name evidence="5" type="ORF">ENV62_04205</name>
</gene>
<evidence type="ECO:0000256" key="3">
    <source>
        <dbReference type="ARBA" id="ARBA00022840"/>
    </source>
</evidence>
<dbReference type="InterPro" id="IPR017871">
    <property type="entry name" value="ABC_transporter-like_CS"/>
</dbReference>
<reference evidence="5" key="1">
    <citation type="journal article" date="2020" name="mSystems">
        <title>Genome- and Community-Level Interaction Insights into Carbon Utilization and Element Cycling Functions of Hydrothermarchaeota in Hydrothermal Sediment.</title>
        <authorList>
            <person name="Zhou Z."/>
            <person name="Liu Y."/>
            <person name="Xu W."/>
            <person name="Pan J."/>
            <person name="Luo Z.H."/>
            <person name="Li M."/>
        </authorList>
    </citation>
    <scope>NUCLEOTIDE SEQUENCE [LARGE SCALE GENOMIC DNA]</scope>
    <source>
        <strain evidence="5">SpSt-776</strain>
    </source>
</reference>
<evidence type="ECO:0000256" key="2">
    <source>
        <dbReference type="ARBA" id="ARBA00022741"/>
    </source>
</evidence>
<dbReference type="Gene3D" id="3.40.50.300">
    <property type="entry name" value="P-loop containing nucleotide triphosphate hydrolases"/>
    <property type="match status" value="1"/>
</dbReference>
<dbReference type="GO" id="GO:0016887">
    <property type="term" value="F:ATP hydrolysis activity"/>
    <property type="evidence" value="ECO:0007669"/>
    <property type="project" value="InterPro"/>
</dbReference>